<dbReference type="Gene3D" id="3.40.190.10">
    <property type="entry name" value="Periplasmic binding protein-like II"/>
    <property type="match status" value="2"/>
</dbReference>
<evidence type="ECO:0000313" key="10">
    <source>
        <dbReference type="Proteomes" id="UP001149607"/>
    </source>
</evidence>
<dbReference type="FunFam" id="3.40.190.10:FF:000035">
    <property type="entry name" value="Molybdate ABC transporter substrate-binding protein"/>
    <property type="match status" value="1"/>
</dbReference>
<dbReference type="InterPro" id="IPR005950">
    <property type="entry name" value="ModA"/>
</dbReference>
<dbReference type="GO" id="GO:0046872">
    <property type="term" value="F:metal ion binding"/>
    <property type="evidence" value="ECO:0007669"/>
    <property type="project" value="UniProtKB-KW"/>
</dbReference>
<keyword evidence="10" id="KW-1185">Reference proteome</keyword>
<evidence type="ECO:0000313" key="9">
    <source>
        <dbReference type="EMBL" id="WWY03645.1"/>
    </source>
</evidence>
<dbReference type="InterPro" id="IPR050682">
    <property type="entry name" value="ModA/WtpA"/>
</dbReference>
<evidence type="ECO:0000256" key="2">
    <source>
        <dbReference type="ARBA" id="ARBA00022505"/>
    </source>
</evidence>
<reference evidence="8" key="1">
    <citation type="submission" date="2022-10" db="EMBL/GenBank/DDBJ databases">
        <authorList>
            <person name="Boutroux M."/>
        </authorList>
    </citation>
    <scope>NUCLEOTIDE SEQUENCE</scope>
    <source>
        <strain evidence="8">51.81</strain>
    </source>
</reference>
<evidence type="ECO:0000313" key="8">
    <source>
        <dbReference type="EMBL" id="MDD9327254.1"/>
    </source>
</evidence>
<dbReference type="GO" id="GO:1901359">
    <property type="term" value="F:tungstate binding"/>
    <property type="evidence" value="ECO:0007669"/>
    <property type="project" value="UniProtKB-ARBA"/>
</dbReference>
<dbReference type="Pfam" id="PF13531">
    <property type="entry name" value="SBP_bac_11"/>
    <property type="match status" value="1"/>
</dbReference>
<evidence type="ECO:0000256" key="4">
    <source>
        <dbReference type="ARBA" id="ARBA00022729"/>
    </source>
</evidence>
<keyword evidence="2 6" id="KW-0500">Molybdenum</keyword>
<dbReference type="GO" id="GO:0015689">
    <property type="term" value="P:molybdate ion transport"/>
    <property type="evidence" value="ECO:0007669"/>
    <property type="project" value="InterPro"/>
</dbReference>
<comment type="similarity">
    <text evidence="1">Belongs to the bacterial solute-binding protein ModA family.</text>
</comment>
<dbReference type="GO" id="GO:0030973">
    <property type="term" value="F:molybdate ion binding"/>
    <property type="evidence" value="ECO:0007669"/>
    <property type="project" value="UniProtKB-ARBA"/>
</dbReference>
<feature type="binding site" evidence="6">
    <location>
        <position position="182"/>
    </location>
    <ligand>
        <name>molybdate</name>
        <dbReference type="ChEBI" id="CHEBI:36264"/>
    </ligand>
</feature>
<gene>
    <name evidence="8" type="primary">modA</name>
    <name evidence="8" type="ORF">ORY91_000637</name>
    <name evidence="9" type="ORF">V9W64_02570</name>
</gene>
<dbReference type="PANTHER" id="PTHR30632:SF0">
    <property type="entry name" value="SULFATE-BINDING PROTEIN"/>
    <property type="match status" value="1"/>
</dbReference>
<accession>A0A9X4E1A9</accession>
<dbReference type="Proteomes" id="UP001149607">
    <property type="component" value="Chromosome"/>
</dbReference>
<evidence type="ECO:0000256" key="7">
    <source>
        <dbReference type="SAM" id="SignalP"/>
    </source>
</evidence>
<feature type="binding site" evidence="6">
    <location>
        <position position="57"/>
    </location>
    <ligand>
        <name>molybdate</name>
        <dbReference type="ChEBI" id="CHEBI:36264"/>
    </ligand>
</feature>
<feature type="binding site" evidence="6">
    <location>
        <position position="137"/>
    </location>
    <ligand>
        <name>molybdate</name>
        <dbReference type="ChEBI" id="CHEBI:36264"/>
    </ligand>
</feature>
<proteinExistence type="inferred from homology"/>
<dbReference type="NCBIfam" id="TIGR01256">
    <property type="entry name" value="modA"/>
    <property type="match status" value="1"/>
</dbReference>
<dbReference type="EMBL" id="JAPQFL010000001">
    <property type="protein sequence ID" value="MDD9327254.1"/>
    <property type="molecule type" value="Genomic_DNA"/>
</dbReference>
<evidence type="ECO:0000256" key="3">
    <source>
        <dbReference type="ARBA" id="ARBA00022723"/>
    </source>
</evidence>
<dbReference type="EMBL" id="CP146598">
    <property type="protein sequence ID" value="WWY03645.1"/>
    <property type="molecule type" value="Genomic_DNA"/>
</dbReference>
<evidence type="ECO:0000256" key="6">
    <source>
        <dbReference type="PIRSR" id="PIRSR004846-1"/>
    </source>
</evidence>
<feature type="chain" id="PRO_5042786765" evidence="7">
    <location>
        <begin position="20"/>
        <end position="244"/>
    </location>
</feature>
<evidence type="ECO:0000256" key="1">
    <source>
        <dbReference type="ARBA" id="ARBA00009175"/>
    </source>
</evidence>
<feature type="binding site" evidence="6">
    <location>
        <position position="29"/>
    </location>
    <ligand>
        <name>molybdate</name>
        <dbReference type="ChEBI" id="CHEBI:36264"/>
    </ligand>
</feature>
<feature type="binding site" evidence="6">
    <location>
        <position position="164"/>
    </location>
    <ligand>
        <name>molybdate</name>
        <dbReference type="ChEBI" id="CHEBI:36264"/>
    </ligand>
</feature>
<protein>
    <submittedName>
        <fullName evidence="8">Molybdate ABC transporter substrate-binding protein</fullName>
    </submittedName>
</protein>
<sequence>MKIRSLFLSAALAASGVQAAGITVSAAASLSDAFKQIVQAYGQAYPGDKVKLNTAASGVLLRQLEQGAPVDVLATADAATMDKADQKQLIDRETRKNFARNALVLAVPKNAAVSIRHSGDLNRVRRIAIGKPESVPAGAYAKAALEKQGLFDVLRPKFVYTQNVRQALDYVVRGEVDAGLVYRTDAQLKQFAVKTAYVVPTEAVLYPVAVTRSSAQPAAARRFAGFVQSPEAQRILQSYGFSRP</sequence>
<comment type="subunit">
    <text evidence="5">The complex is composed of two ATP-binding proteins (ModC), two transmembrane proteins (ModB) and a solute-binding protein (ModA).</text>
</comment>
<dbReference type="PANTHER" id="PTHR30632">
    <property type="entry name" value="MOLYBDATE-BINDING PERIPLASMIC PROTEIN"/>
    <property type="match status" value="1"/>
</dbReference>
<dbReference type="PIRSF" id="PIRSF004846">
    <property type="entry name" value="ModA"/>
    <property type="match status" value="1"/>
</dbReference>
<keyword evidence="4 7" id="KW-0732">Signal</keyword>
<keyword evidence="3 6" id="KW-0479">Metal-binding</keyword>
<dbReference type="SUPFAM" id="SSF53850">
    <property type="entry name" value="Periplasmic binding protein-like II"/>
    <property type="match status" value="1"/>
</dbReference>
<dbReference type="RefSeq" id="WP_274584507.1">
    <property type="nucleotide sequence ID" value="NZ_CP145811.1"/>
</dbReference>
<evidence type="ECO:0000256" key="5">
    <source>
        <dbReference type="ARBA" id="ARBA00062515"/>
    </source>
</evidence>
<feature type="signal peptide" evidence="7">
    <location>
        <begin position="1"/>
        <end position="19"/>
    </location>
</feature>
<dbReference type="AlphaFoldDB" id="A0A9X4E1A9"/>
<organism evidence="8">
    <name type="scientific">Neisseria leonii</name>
    <dbReference type="NCBI Taxonomy" id="2995413"/>
    <lineage>
        <taxon>Bacteria</taxon>
        <taxon>Pseudomonadati</taxon>
        <taxon>Pseudomonadota</taxon>
        <taxon>Betaproteobacteria</taxon>
        <taxon>Neisseriales</taxon>
        <taxon>Neisseriaceae</taxon>
        <taxon>Neisseria</taxon>
    </lineage>
</organism>
<reference evidence="9" key="2">
    <citation type="submission" date="2024-02" db="EMBL/GenBank/DDBJ databases">
        <title>Neisseria leonii sp. nov.</title>
        <authorList>
            <person name="Boutroux M."/>
            <person name="Favre-Rochex S."/>
            <person name="Gorgette O."/>
            <person name="Touak G."/>
            <person name="Muhle E."/>
            <person name="Chesneau O."/>
            <person name="Clermont D."/>
            <person name="Rahi P."/>
        </authorList>
    </citation>
    <scope>NUCLEOTIDE SEQUENCE</scope>
    <source>
        <strain evidence="9">51.81</strain>
    </source>
</reference>
<name>A0A9X4E1A9_9NEIS</name>